<reference evidence="1" key="1">
    <citation type="submission" date="2019-09" db="EMBL/GenBank/DDBJ databases">
        <authorList>
            <person name="Rodrigo-Torres L."/>
            <person name="Arahal R. D."/>
            <person name="Lucena T."/>
        </authorList>
    </citation>
    <scope>NUCLEOTIDE SEQUENCE</scope>
    <source>
        <strain evidence="1">ISS653</strain>
    </source>
</reference>
<keyword evidence="1" id="KW-0808">Transferase</keyword>
<keyword evidence="2" id="KW-1185">Reference proteome</keyword>
<accession>A0AC61Y7S1</accession>
<dbReference type="EMBL" id="CABVMM010000006">
    <property type="protein sequence ID" value="VVV00544.1"/>
    <property type="molecule type" value="Genomic_DNA"/>
</dbReference>
<sequence>MKKEIVSCERARTISIPEVLEKLGHLPTRETGKEAWYLSPLRSETQASFKVNLKLNRWYDFGLGKGGNLIDLLIIYLHTDVSGVLLYLQNFKGTICQPQVSQHRQKSSSSPFTITRIKSVTHPALLSYAQRRGISGTLLKAYAYEVHFKLKKRNQFALGFKNKKGGYELRSKYLKLSTSPKASSWVLHGKQQLIICEGWFDYLSLVAFQKDKIKQSDILILNSTALIEKIAPKLKDYQELHLYLDRDSAGNKALGFIKSLHSNTIDCSSLYRDHNDLNEWWQKKFHLIN</sequence>
<dbReference type="Proteomes" id="UP000356253">
    <property type="component" value="Unassembled WGS sequence"/>
</dbReference>
<proteinExistence type="predicted"/>
<name>A0AC61Y7S1_9FLAO</name>
<evidence type="ECO:0000313" key="2">
    <source>
        <dbReference type="Proteomes" id="UP000356253"/>
    </source>
</evidence>
<comment type="caution">
    <text evidence="1">The sequence shown here is derived from an EMBL/GenBank/DDBJ whole genome shotgun (WGS) entry which is preliminary data.</text>
</comment>
<organism evidence="1 2">
    <name type="scientific">Mesonia oceanica</name>
    <dbReference type="NCBI Taxonomy" id="2687242"/>
    <lineage>
        <taxon>Bacteria</taxon>
        <taxon>Pseudomonadati</taxon>
        <taxon>Bacteroidota</taxon>
        <taxon>Flavobacteriia</taxon>
        <taxon>Flavobacteriales</taxon>
        <taxon>Flavobacteriaceae</taxon>
        <taxon>Mesonia</taxon>
    </lineage>
</organism>
<evidence type="ECO:0000313" key="1">
    <source>
        <dbReference type="EMBL" id="VVV00544.1"/>
    </source>
</evidence>
<protein>
    <submittedName>
        <fullName evidence="1">DNA primase</fullName>
        <ecNumber evidence="1">2.7.7.-</ecNumber>
    </submittedName>
</protein>
<gene>
    <name evidence="1" type="primary">dnaG_1</name>
    <name evidence="1" type="ORF">FVB9532_01815</name>
</gene>
<keyword evidence="1" id="KW-0548">Nucleotidyltransferase</keyword>
<dbReference type="EC" id="2.7.7.-" evidence="1"/>